<name>A0A261UDG0_9BORD</name>
<dbReference type="Proteomes" id="UP000215767">
    <property type="component" value="Unassembled WGS sequence"/>
</dbReference>
<feature type="transmembrane region" description="Helical" evidence="2">
    <location>
        <begin position="35"/>
        <end position="53"/>
    </location>
</feature>
<sequence>MTVKEKLIACALAALFVLAIVGVYSVLVIQGKTDVNPLLVMLSGLVTAVVGWVSGLAGHAAAVGAAAQAQPSVPQASAPAGLPGSPLAPTAQAASAGTALAPPAALQ</sequence>
<dbReference type="RefSeq" id="WP_094841378.1">
    <property type="nucleotide sequence ID" value="NZ_NEVS01000004.1"/>
</dbReference>
<evidence type="ECO:0000313" key="3">
    <source>
        <dbReference type="EMBL" id="OZI59958.1"/>
    </source>
</evidence>
<dbReference type="AlphaFoldDB" id="A0A261UDG0"/>
<evidence type="ECO:0000256" key="2">
    <source>
        <dbReference type="SAM" id="Phobius"/>
    </source>
</evidence>
<reference evidence="4" key="1">
    <citation type="submission" date="2017-05" db="EMBL/GenBank/DDBJ databases">
        <title>Complete and WGS of Bordetella genogroups.</title>
        <authorList>
            <person name="Spilker T."/>
            <person name="Lipuma J."/>
        </authorList>
    </citation>
    <scope>NUCLEOTIDE SEQUENCE [LARGE SCALE GENOMIC DNA]</scope>
    <source>
        <strain evidence="4">AU8856</strain>
    </source>
</reference>
<keyword evidence="2" id="KW-1133">Transmembrane helix</keyword>
<accession>A0A261UDG0</accession>
<proteinExistence type="predicted"/>
<evidence type="ECO:0000313" key="4">
    <source>
        <dbReference type="Proteomes" id="UP000215767"/>
    </source>
</evidence>
<dbReference type="EMBL" id="NEVS01000004">
    <property type="protein sequence ID" value="OZI59958.1"/>
    <property type="molecule type" value="Genomic_DNA"/>
</dbReference>
<keyword evidence="2" id="KW-0812">Transmembrane</keyword>
<protein>
    <submittedName>
        <fullName evidence="3">Uncharacterized protein</fullName>
    </submittedName>
</protein>
<evidence type="ECO:0000256" key="1">
    <source>
        <dbReference type="SAM" id="MobiDB-lite"/>
    </source>
</evidence>
<feature type="region of interest" description="Disordered" evidence="1">
    <location>
        <begin position="74"/>
        <end position="107"/>
    </location>
</feature>
<keyword evidence="2" id="KW-0472">Membrane</keyword>
<organism evidence="3 4">
    <name type="scientific">Bordetella genomosp. 11</name>
    <dbReference type="NCBI Taxonomy" id="1416808"/>
    <lineage>
        <taxon>Bacteria</taxon>
        <taxon>Pseudomonadati</taxon>
        <taxon>Pseudomonadota</taxon>
        <taxon>Betaproteobacteria</taxon>
        <taxon>Burkholderiales</taxon>
        <taxon>Alcaligenaceae</taxon>
        <taxon>Bordetella</taxon>
    </lineage>
</organism>
<comment type="caution">
    <text evidence="3">The sequence shown here is derived from an EMBL/GenBank/DDBJ whole genome shotgun (WGS) entry which is preliminary data.</text>
</comment>
<gene>
    <name evidence="3" type="ORF">CAL28_10770</name>
</gene>
<keyword evidence="4" id="KW-1185">Reference proteome</keyword>